<feature type="region of interest" description="Disordered" evidence="1">
    <location>
        <begin position="1"/>
        <end position="28"/>
    </location>
</feature>
<keyword evidence="2" id="KW-1133">Transmembrane helix</keyword>
<proteinExistence type="predicted"/>
<comment type="caution">
    <text evidence="3">The sequence shown here is derived from an EMBL/GenBank/DDBJ whole genome shotgun (WGS) entry which is preliminary data.</text>
</comment>
<evidence type="ECO:0000313" key="4">
    <source>
        <dbReference type="Proteomes" id="UP001500635"/>
    </source>
</evidence>
<accession>A0ABP8K156</accession>
<sequence length="155" mass="15579">MNSPDPADSAGAPAPTSPVAASTPDAPSPRAARIAGGLVGAEGVAGVVVGVVELIRGLTAGAASPRGAYGLAFWLIPMGAAVLAGGWALWSGRRWGRTLGVLANLLLLPVGYTMAFQSHLAGFGIPVLILALAVLVLLFSPATVAWLDRGYGRRG</sequence>
<organism evidence="3 4">
    <name type="scientific">Tsukamurella soli</name>
    <dbReference type="NCBI Taxonomy" id="644556"/>
    <lineage>
        <taxon>Bacteria</taxon>
        <taxon>Bacillati</taxon>
        <taxon>Actinomycetota</taxon>
        <taxon>Actinomycetes</taxon>
        <taxon>Mycobacteriales</taxon>
        <taxon>Tsukamurellaceae</taxon>
        <taxon>Tsukamurella</taxon>
    </lineage>
</organism>
<dbReference type="EMBL" id="BAABFR010000067">
    <property type="protein sequence ID" value="GAA4399188.1"/>
    <property type="molecule type" value="Genomic_DNA"/>
</dbReference>
<feature type="transmembrane region" description="Helical" evidence="2">
    <location>
        <begin position="71"/>
        <end position="90"/>
    </location>
</feature>
<keyword evidence="4" id="KW-1185">Reference proteome</keyword>
<dbReference type="RefSeq" id="WP_344998591.1">
    <property type="nucleotide sequence ID" value="NZ_BAABFR010000067.1"/>
</dbReference>
<reference evidence="4" key="1">
    <citation type="journal article" date="2019" name="Int. J. Syst. Evol. Microbiol.">
        <title>The Global Catalogue of Microorganisms (GCM) 10K type strain sequencing project: providing services to taxonomists for standard genome sequencing and annotation.</title>
        <authorList>
            <consortium name="The Broad Institute Genomics Platform"/>
            <consortium name="The Broad Institute Genome Sequencing Center for Infectious Disease"/>
            <person name="Wu L."/>
            <person name="Ma J."/>
        </authorList>
    </citation>
    <scope>NUCLEOTIDE SEQUENCE [LARGE SCALE GENOMIC DNA]</scope>
    <source>
        <strain evidence="4">JCM 17688</strain>
    </source>
</reference>
<feature type="transmembrane region" description="Helical" evidence="2">
    <location>
        <begin position="123"/>
        <end position="147"/>
    </location>
</feature>
<evidence type="ECO:0008006" key="5">
    <source>
        <dbReference type="Google" id="ProtNLM"/>
    </source>
</evidence>
<feature type="transmembrane region" description="Helical" evidence="2">
    <location>
        <begin position="99"/>
        <end position="117"/>
    </location>
</feature>
<dbReference type="Proteomes" id="UP001500635">
    <property type="component" value="Unassembled WGS sequence"/>
</dbReference>
<name>A0ABP8K156_9ACTN</name>
<evidence type="ECO:0000256" key="2">
    <source>
        <dbReference type="SAM" id="Phobius"/>
    </source>
</evidence>
<protein>
    <recommendedName>
        <fullName evidence="5">Integral membrane protein</fullName>
    </recommendedName>
</protein>
<evidence type="ECO:0000256" key="1">
    <source>
        <dbReference type="SAM" id="MobiDB-lite"/>
    </source>
</evidence>
<gene>
    <name evidence="3" type="ORF">GCM10023147_36240</name>
</gene>
<keyword evidence="2" id="KW-0472">Membrane</keyword>
<evidence type="ECO:0000313" key="3">
    <source>
        <dbReference type="EMBL" id="GAA4399188.1"/>
    </source>
</evidence>
<keyword evidence="2" id="KW-0812">Transmembrane</keyword>